<dbReference type="Pfam" id="PF00089">
    <property type="entry name" value="Trypsin"/>
    <property type="match status" value="1"/>
</dbReference>
<sequence>MSQLELLRSCVSEDKHSEVESLFSDKGLVETVCHLWENIWTEEEKLQAENDTKNRNEESKYYKLLFIEFNIKGHYDQVDSHRNFVQKAYNRLKDFVPNMLEDDAEKHDLSKYDFSQAIGYTVRWVHMIDNDAWKKSLDDHYKREHHHPQNFGQERMSQRFLEESFIDMVGSRWERNLKGDENAKNSDLVDFQPQYLTRYHKDDFKAVNYGHSGCGGAGVLTRQTGTFTTQHYNGHHQYRPNSQCTWKIHASAGKVVRLSATAFHIEDDVNCDYDFVAVYDGSSKSSKLIGKFCGRDEVELVSSGRYLFVEFVSDDSTQFNGFRMRYNFQQASAGCGKHLYKCDTQLCIARDFLCDSEDDCGDSSDERPKMCQSQKSSSCLTGEFLCGDGGCVNKTWVCDGTDDCVDGTDELHCKSQHGTSGCGNPGWQNGTSGTFTSANYTGSNLTEYNNDTDCHWDINVPQDKYIKITFSGDFDIEDGFGACEYDRLTIYNGKTHEFKGEYCGNKRPEPIFVNSNHAIVKFSTDEAESFEGFRLNWEAIDPGSAPARMNHSSGISKCDRWINYSGKGIIATPADKDGQYPDSTRCVWRIFGPVGTVFKIHFNTFSTELSHECKYDGVQIYDGPSAGDNEVATVCGTKHPHDEYSKSNEVMIVFYSDSGLHNKGVLATYETVNARPKTEADLPACTDVTPTLLTKTTGVILSDHYDGATEYPSDLNCRWHIHAPAGKVITLYFDKFDLEDNTNCLLDYFSAYDGKNVHGNLLTKVCGMIYPESVTSKSRDMFIRFVSDGVVGGFGFKLHYIIHDHVRECTPSQFRCGNIKCIEYALVCNGKDDCGDGTDEQVCPNSNTCGTPTFKPAETNTRVVGGREAIPNSWPWQVSLRYNGGHTCGGSVIHPQWILTASHCFETDRFEDLWRVYAGKHHDNKTDPHEQVRNISKILIHDQYDMDEIDTDVTLLKLDTPLQFNDYIKPVCLPQHDAPDGQMCIVTGWGEVQGTCCEGLLKQATLPVYNHQKCNESNEGEVTDNMICAGFEQGGHDSCQGDSGGPFVCKTSNQWYQQGVVSWGNGCAKAHKPGTYSNVLNFVKWIQQKIAAHTP</sequence>
<dbReference type="InterPro" id="IPR002172">
    <property type="entry name" value="LDrepeatLR_classA_rpt"/>
</dbReference>
<dbReference type="Pfam" id="PF18907">
    <property type="entry name" value="DUF5662"/>
    <property type="match status" value="1"/>
</dbReference>
<dbReference type="PROSITE" id="PS01180">
    <property type="entry name" value="CUB"/>
    <property type="match status" value="4"/>
</dbReference>
<feature type="disulfide bond" evidence="5">
    <location>
        <begin position="816"/>
        <end position="834"/>
    </location>
</feature>
<name>A0A8S3RR58_MYTED</name>
<dbReference type="InterPro" id="IPR043504">
    <property type="entry name" value="Peptidase_S1_PA_chymotrypsin"/>
</dbReference>
<dbReference type="InterPro" id="IPR033116">
    <property type="entry name" value="TRYPSIN_SER"/>
</dbReference>
<feature type="disulfide bond" evidence="5">
    <location>
        <begin position="335"/>
        <end position="347"/>
    </location>
</feature>
<dbReference type="Proteomes" id="UP000683360">
    <property type="component" value="Unassembled WGS sequence"/>
</dbReference>
<dbReference type="InterPro" id="IPR036055">
    <property type="entry name" value="LDL_receptor-like_sf"/>
</dbReference>
<dbReference type="PROSITE" id="PS50068">
    <property type="entry name" value="LDLRA_2"/>
    <property type="match status" value="3"/>
</dbReference>
<dbReference type="Pfam" id="PF00057">
    <property type="entry name" value="Ldl_recept_a"/>
    <property type="match status" value="3"/>
</dbReference>
<feature type="disulfide bond" evidence="5">
    <location>
        <begin position="342"/>
        <end position="360"/>
    </location>
</feature>
<dbReference type="OrthoDB" id="10012881at2759"/>
<feature type="disulfide bond" evidence="5">
    <location>
        <begin position="828"/>
        <end position="843"/>
    </location>
</feature>
<keyword evidence="2 6" id="KW-0378">Hydrolase</keyword>
<dbReference type="EMBL" id="CAJPWZ010001248">
    <property type="protein sequence ID" value="CAG2210950.1"/>
    <property type="molecule type" value="Genomic_DNA"/>
</dbReference>
<evidence type="ECO:0000256" key="3">
    <source>
        <dbReference type="ARBA" id="ARBA00022825"/>
    </source>
</evidence>
<feature type="disulfide bond" evidence="5">
    <location>
        <begin position="379"/>
        <end position="391"/>
    </location>
</feature>
<dbReference type="SUPFAM" id="SSF49854">
    <property type="entry name" value="Spermadhesin, CUB domain"/>
    <property type="match status" value="4"/>
</dbReference>
<dbReference type="PANTHER" id="PTHR24252:SF7">
    <property type="entry name" value="HYALIN"/>
    <property type="match status" value="1"/>
</dbReference>
<dbReference type="Gene3D" id="4.10.400.10">
    <property type="entry name" value="Low-density Lipoprotein Receptor"/>
    <property type="match status" value="3"/>
</dbReference>
<evidence type="ECO:0000256" key="4">
    <source>
        <dbReference type="ARBA" id="ARBA00023157"/>
    </source>
</evidence>
<proteinExistence type="predicted"/>
<evidence type="ECO:0000256" key="5">
    <source>
        <dbReference type="PROSITE-ProRule" id="PRU00124"/>
    </source>
</evidence>
<evidence type="ECO:0000259" key="7">
    <source>
        <dbReference type="PROSITE" id="PS01180"/>
    </source>
</evidence>
<dbReference type="PANTHER" id="PTHR24252">
    <property type="entry name" value="ACROSIN-RELATED"/>
    <property type="match status" value="1"/>
</dbReference>
<dbReference type="SMART" id="SM00042">
    <property type="entry name" value="CUB"/>
    <property type="match status" value="4"/>
</dbReference>
<dbReference type="PROSITE" id="PS50240">
    <property type="entry name" value="TRYPSIN_DOM"/>
    <property type="match status" value="1"/>
</dbReference>
<feature type="disulfide bond" evidence="5">
    <location>
        <begin position="386"/>
        <end position="404"/>
    </location>
</feature>
<organism evidence="9 10">
    <name type="scientific">Mytilus edulis</name>
    <name type="common">Blue mussel</name>
    <dbReference type="NCBI Taxonomy" id="6550"/>
    <lineage>
        <taxon>Eukaryota</taxon>
        <taxon>Metazoa</taxon>
        <taxon>Spiralia</taxon>
        <taxon>Lophotrochozoa</taxon>
        <taxon>Mollusca</taxon>
        <taxon>Bivalvia</taxon>
        <taxon>Autobranchia</taxon>
        <taxon>Pteriomorphia</taxon>
        <taxon>Mytilida</taxon>
        <taxon>Mytiloidea</taxon>
        <taxon>Mytilidae</taxon>
        <taxon>Mytilinae</taxon>
        <taxon>Mytilus</taxon>
    </lineage>
</organism>
<dbReference type="InterPro" id="IPR043721">
    <property type="entry name" value="DUF5662"/>
</dbReference>
<dbReference type="FunFam" id="2.40.10.10:FF:000003">
    <property type="entry name" value="Transmembrane serine protease 3"/>
    <property type="match status" value="1"/>
</dbReference>
<evidence type="ECO:0000259" key="8">
    <source>
        <dbReference type="PROSITE" id="PS50240"/>
    </source>
</evidence>
<dbReference type="InterPro" id="IPR009003">
    <property type="entry name" value="Peptidase_S1_PA"/>
</dbReference>
<dbReference type="PROSITE" id="PS00134">
    <property type="entry name" value="TRYPSIN_HIS"/>
    <property type="match status" value="1"/>
</dbReference>
<dbReference type="CDD" id="cd00041">
    <property type="entry name" value="CUB"/>
    <property type="match status" value="4"/>
</dbReference>
<keyword evidence="10" id="KW-1185">Reference proteome</keyword>
<keyword evidence="3 6" id="KW-0720">Serine protease</keyword>
<feature type="domain" description="CUB" evidence="7">
    <location>
        <begin position="214"/>
        <end position="329"/>
    </location>
</feature>
<gene>
    <name evidence="9" type="ORF">MEDL_25021</name>
</gene>
<feature type="disulfide bond" evidence="5">
    <location>
        <begin position="809"/>
        <end position="821"/>
    </location>
</feature>
<dbReference type="Gene3D" id="2.60.120.290">
    <property type="entry name" value="Spermadhesin, CUB domain"/>
    <property type="match status" value="4"/>
</dbReference>
<keyword evidence="1 6" id="KW-0645">Protease</keyword>
<dbReference type="GO" id="GO:0004252">
    <property type="term" value="F:serine-type endopeptidase activity"/>
    <property type="evidence" value="ECO:0007669"/>
    <property type="project" value="InterPro"/>
</dbReference>
<evidence type="ECO:0000256" key="6">
    <source>
        <dbReference type="RuleBase" id="RU363034"/>
    </source>
</evidence>
<reference evidence="9" key="1">
    <citation type="submission" date="2021-03" db="EMBL/GenBank/DDBJ databases">
        <authorList>
            <person name="Bekaert M."/>
        </authorList>
    </citation>
    <scope>NUCLEOTIDE SEQUENCE</scope>
</reference>
<dbReference type="InterPro" id="IPR001254">
    <property type="entry name" value="Trypsin_dom"/>
</dbReference>
<evidence type="ECO:0000313" key="10">
    <source>
        <dbReference type="Proteomes" id="UP000683360"/>
    </source>
</evidence>
<feature type="domain" description="CUB" evidence="7">
    <location>
        <begin position="685"/>
        <end position="803"/>
    </location>
</feature>
<dbReference type="InterPro" id="IPR023415">
    <property type="entry name" value="LDLR_class-A_CS"/>
</dbReference>
<dbReference type="SUPFAM" id="SSF50494">
    <property type="entry name" value="Trypsin-like serine proteases"/>
    <property type="match status" value="1"/>
</dbReference>
<dbReference type="Pfam" id="PF00431">
    <property type="entry name" value="CUB"/>
    <property type="match status" value="4"/>
</dbReference>
<dbReference type="PRINTS" id="PR00261">
    <property type="entry name" value="LDLRECEPTOR"/>
</dbReference>
<dbReference type="SMART" id="SM00192">
    <property type="entry name" value="LDLa"/>
    <property type="match status" value="3"/>
</dbReference>
<dbReference type="GO" id="GO:0007340">
    <property type="term" value="P:acrosome reaction"/>
    <property type="evidence" value="ECO:0007669"/>
    <property type="project" value="TreeGrafter"/>
</dbReference>
<dbReference type="InterPro" id="IPR000859">
    <property type="entry name" value="CUB_dom"/>
</dbReference>
<dbReference type="Gene3D" id="2.40.10.10">
    <property type="entry name" value="Trypsin-like serine proteases"/>
    <property type="match status" value="1"/>
</dbReference>
<feature type="domain" description="CUB" evidence="7">
    <location>
        <begin position="422"/>
        <end position="540"/>
    </location>
</feature>
<keyword evidence="4 5" id="KW-1015">Disulfide bond</keyword>
<dbReference type="PROSITE" id="PS00135">
    <property type="entry name" value="TRYPSIN_SER"/>
    <property type="match status" value="1"/>
</dbReference>
<protein>
    <submittedName>
        <fullName evidence="9">Uncharacterized protein</fullName>
    </submittedName>
</protein>
<dbReference type="CDD" id="cd00112">
    <property type="entry name" value="LDLa"/>
    <property type="match status" value="3"/>
</dbReference>
<dbReference type="AlphaFoldDB" id="A0A8S3RR58"/>
<feature type="domain" description="CUB" evidence="7">
    <location>
        <begin position="558"/>
        <end position="672"/>
    </location>
</feature>
<dbReference type="PROSITE" id="PS01209">
    <property type="entry name" value="LDLRA_1"/>
    <property type="match status" value="2"/>
</dbReference>
<dbReference type="SMART" id="SM00020">
    <property type="entry name" value="Tryp_SPc"/>
    <property type="match status" value="1"/>
</dbReference>
<evidence type="ECO:0000256" key="1">
    <source>
        <dbReference type="ARBA" id="ARBA00022670"/>
    </source>
</evidence>
<evidence type="ECO:0000256" key="2">
    <source>
        <dbReference type="ARBA" id="ARBA00022801"/>
    </source>
</evidence>
<dbReference type="SUPFAM" id="SSF57424">
    <property type="entry name" value="LDL receptor-like module"/>
    <property type="match status" value="3"/>
</dbReference>
<feature type="domain" description="Peptidase S1" evidence="8">
    <location>
        <begin position="863"/>
        <end position="1091"/>
    </location>
</feature>
<comment type="caution">
    <text evidence="5">Lacks conserved residue(s) required for the propagation of feature annotation.</text>
</comment>
<dbReference type="CDD" id="cd00190">
    <property type="entry name" value="Tryp_SPc"/>
    <property type="match status" value="1"/>
</dbReference>
<accession>A0A8S3RR58</accession>
<feature type="disulfide bond" evidence="5">
    <location>
        <begin position="398"/>
        <end position="413"/>
    </location>
</feature>
<dbReference type="InterPro" id="IPR018114">
    <property type="entry name" value="TRYPSIN_HIS"/>
</dbReference>
<dbReference type="InterPro" id="IPR035914">
    <property type="entry name" value="Sperma_CUB_dom_sf"/>
</dbReference>
<evidence type="ECO:0000313" key="9">
    <source>
        <dbReference type="EMBL" id="CAG2210950.1"/>
    </source>
</evidence>
<dbReference type="FunFam" id="2.60.120.290:FF:000005">
    <property type="entry name" value="Procollagen C-endopeptidase enhancer 1"/>
    <property type="match status" value="4"/>
</dbReference>
<dbReference type="GO" id="GO:0006508">
    <property type="term" value="P:proteolysis"/>
    <property type="evidence" value="ECO:0007669"/>
    <property type="project" value="UniProtKB-KW"/>
</dbReference>
<comment type="caution">
    <text evidence="9">The sequence shown here is derived from an EMBL/GenBank/DDBJ whole genome shotgun (WGS) entry which is preliminary data.</text>
</comment>